<keyword evidence="4 9" id="KW-0863">Zinc-finger</keyword>
<organism evidence="14 15">
    <name type="scientific">Coniosporium apollinis</name>
    <dbReference type="NCBI Taxonomy" id="61459"/>
    <lineage>
        <taxon>Eukaryota</taxon>
        <taxon>Fungi</taxon>
        <taxon>Dikarya</taxon>
        <taxon>Ascomycota</taxon>
        <taxon>Pezizomycotina</taxon>
        <taxon>Dothideomycetes</taxon>
        <taxon>Dothideomycetes incertae sedis</taxon>
        <taxon>Coniosporium</taxon>
    </lineage>
</organism>
<gene>
    <name evidence="14" type="ORF">H2201_000411</name>
</gene>
<dbReference type="PROSITE" id="PS51192">
    <property type="entry name" value="HELICASE_ATP_BIND_1"/>
    <property type="match status" value="1"/>
</dbReference>
<keyword evidence="7" id="KW-0862">Zinc</keyword>
<dbReference type="CDD" id="cd18008">
    <property type="entry name" value="DEXDc_SHPRH-like"/>
    <property type="match status" value="1"/>
</dbReference>
<dbReference type="PROSITE" id="PS51194">
    <property type="entry name" value="HELICASE_CTER"/>
    <property type="match status" value="1"/>
</dbReference>
<dbReference type="Gene3D" id="3.40.50.300">
    <property type="entry name" value="P-loop containing nucleotide triphosphate hydrolases"/>
    <property type="match status" value="1"/>
</dbReference>
<dbReference type="SMART" id="SM00490">
    <property type="entry name" value="HELICc"/>
    <property type="match status" value="1"/>
</dbReference>
<dbReference type="Pfam" id="PF00271">
    <property type="entry name" value="Helicase_C"/>
    <property type="match status" value="1"/>
</dbReference>
<dbReference type="CDD" id="cd18793">
    <property type="entry name" value="SF2_C_SNF"/>
    <property type="match status" value="1"/>
</dbReference>
<feature type="region of interest" description="Disordered" evidence="10">
    <location>
        <begin position="985"/>
        <end position="1036"/>
    </location>
</feature>
<dbReference type="InterPro" id="IPR017907">
    <property type="entry name" value="Znf_RING_CS"/>
</dbReference>
<dbReference type="InterPro" id="IPR001841">
    <property type="entry name" value="Znf_RING"/>
</dbReference>
<dbReference type="Gene3D" id="3.30.40.10">
    <property type="entry name" value="Zinc/RING finger domain, C3HC4 (zinc finger)"/>
    <property type="match status" value="1"/>
</dbReference>
<feature type="region of interest" description="Disordered" evidence="10">
    <location>
        <begin position="1"/>
        <end position="49"/>
    </location>
</feature>
<feature type="compositionally biased region" description="Polar residues" evidence="10">
    <location>
        <begin position="1008"/>
        <end position="1021"/>
    </location>
</feature>
<dbReference type="InterPro" id="IPR050628">
    <property type="entry name" value="SNF2_RAD54_helicase_TF"/>
</dbReference>
<keyword evidence="5" id="KW-0378">Hydrolase</keyword>
<evidence type="ECO:0000256" key="1">
    <source>
        <dbReference type="ARBA" id="ARBA00007025"/>
    </source>
</evidence>
<evidence type="ECO:0000256" key="2">
    <source>
        <dbReference type="ARBA" id="ARBA00022723"/>
    </source>
</evidence>
<evidence type="ECO:0000259" key="13">
    <source>
        <dbReference type="PROSITE" id="PS51194"/>
    </source>
</evidence>
<dbReference type="InterPro" id="IPR038718">
    <property type="entry name" value="SNF2-like_sf"/>
</dbReference>
<feature type="domain" description="Helicase ATP-binding" evidence="12">
    <location>
        <begin position="624"/>
        <end position="823"/>
    </location>
</feature>
<accession>A0ABQ9P7J4</accession>
<dbReference type="Proteomes" id="UP001172684">
    <property type="component" value="Unassembled WGS sequence"/>
</dbReference>
<feature type="compositionally biased region" description="Basic residues" evidence="10">
    <location>
        <begin position="488"/>
        <end position="499"/>
    </location>
</feature>
<dbReference type="SUPFAM" id="SSF52540">
    <property type="entry name" value="P-loop containing nucleoside triphosphate hydrolases"/>
    <property type="match status" value="2"/>
</dbReference>
<feature type="region of interest" description="Disordered" evidence="10">
    <location>
        <begin position="84"/>
        <end position="106"/>
    </location>
</feature>
<evidence type="ECO:0000256" key="9">
    <source>
        <dbReference type="PROSITE-ProRule" id="PRU00175"/>
    </source>
</evidence>
<dbReference type="CDD" id="cd16449">
    <property type="entry name" value="RING-HC"/>
    <property type="match status" value="1"/>
</dbReference>
<dbReference type="SUPFAM" id="SSF57850">
    <property type="entry name" value="RING/U-box"/>
    <property type="match status" value="1"/>
</dbReference>
<dbReference type="InterPro" id="IPR013083">
    <property type="entry name" value="Znf_RING/FYVE/PHD"/>
</dbReference>
<keyword evidence="2" id="KW-0479">Metal-binding</keyword>
<dbReference type="Gene3D" id="3.40.50.10810">
    <property type="entry name" value="Tandem AAA-ATPase domain"/>
    <property type="match status" value="1"/>
</dbReference>
<feature type="compositionally biased region" description="Basic and acidic residues" evidence="10">
    <location>
        <begin position="349"/>
        <end position="366"/>
    </location>
</feature>
<dbReference type="InterPro" id="IPR000330">
    <property type="entry name" value="SNF2_N"/>
</dbReference>
<dbReference type="SMART" id="SM00487">
    <property type="entry name" value="DEXDc"/>
    <property type="match status" value="1"/>
</dbReference>
<dbReference type="InterPro" id="IPR014001">
    <property type="entry name" value="Helicase_ATP-bd"/>
</dbReference>
<feature type="domain" description="Helicase C-terminal" evidence="13">
    <location>
        <begin position="1185"/>
        <end position="1346"/>
    </location>
</feature>
<keyword evidence="3" id="KW-0547">Nucleotide-binding</keyword>
<feature type="region of interest" description="Disordered" evidence="10">
    <location>
        <begin position="261"/>
        <end position="328"/>
    </location>
</feature>
<evidence type="ECO:0000256" key="7">
    <source>
        <dbReference type="ARBA" id="ARBA00022833"/>
    </source>
</evidence>
<name>A0ABQ9P7J4_9PEZI</name>
<evidence type="ECO:0000256" key="6">
    <source>
        <dbReference type="ARBA" id="ARBA00022806"/>
    </source>
</evidence>
<feature type="compositionally biased region" description="Basic residues" evidence="10">
    <location>
        <begin position="470"/>
        <end position="479"/>
    </location>
</feature>
<dbReference type="Pfam" id="PF00176">
    <property type="entry name" value="SNF2-rel_dom"/>
    <property type="match status" value="1"/>
</dbReference>
<feature type="compositionally biased region" description="Basic and acidic residues" evidence="10">
    <location>
        <begin position="503"/>
        <end position="518"/>
    </location>
</feature>
<reference evidence="14" key="1">
    <citation type="submission" date="2022-10" db="EMBL/GenBank/DDBJ databases">
        <title>Culturing micro-colonial fungi from biological soil crusts in the Mojave desert and describing Neophaeococcomyces mojavensis, and introducing the new genera and species Taxawa tesnikishii.</title>
        <authorList>
            <person name="Kurbessoian T."/>
            <person name="Stajich J.E."/>
        </authorList>
    </citation>
    <scope>NUCLEOTIDE SEQUENCE</scope>
    <source>
        <strain evidence="14">TK_1</strain>
    </source>
</reference>
<dbReference type="EMBL" id="JAPDRL010000002">
    <property type="protein sequence ID" value="KAJ9669544.1"/>
    <property type="molecule type" value="Genomic_DNA"/>
</dbReference>
<proteinExistence type="inferred from homology"/>
<evidence type="ECO:0000256" key="10">
    <source>
        <dbReference type="SAM" id="MobiDB-lite"/>
    </source>
</evidence>
<dbReference type="PROSITE" id="PS00518">
    <property type="entry name" value="ZF_RING_1"/>
    <property type="match status" value="1"/>
</dbReference>
<dbReference type="PANTHER" id="PTHR45626:SF17">
    <property type="entry name" value="HELICASE-LIKE TRANSCRIPTION FACTOR"/>
    <property type="match status" value="1"/>
</dbReference>
<sequence length="1386" mass="155061">MSASPPRSREGSFDHVQGAEQPEEQSLEFSDDRLDDLAPAQHPGVSSEFDDVVMQETTDFHEMTRSSSLPIPTGGRDMPGTMRAGSLPASGVNSYQEGEDSHFSRPLPDLSAEDGASPLFEIQPMELDAVEDMQVVLSSIEPQGADGHIEKPTVVEEDDFGANHDLVNHADTEEAMFHNDFHRMASHPMDCSHEELQPTEEEALNATEAPERLPGDGRFPSPAPQAELDQPEVNLGTSMLGPKNAGGGTKSFLRTLREALSKKVQRENSTTDVGPATSGMPKSSMGPLKPREVTKAPPRLKPQTDAAAAAFAAKKKQYEKDQKAGKIDMEAEIIFMRLQSEEDARLKMLAEEREYEEGGSKDRDDPFASALGGISQSESGGAVSRKRPRSPDEDEEVDEDAEPDSEEDHNGPSKSKQRKKPKVGVRTKRYQPPKRDVEESMAVALDDEVQPKKGRGKSTKDNDPNTGSKSGKKPARPSRAKNTNPKPKAPRRPRAKKAAKGSNDGDKTTSNRRLRADGPDMADVPSLLTSDVFRDAAGNEERADQPTFTNTRKDQALKELIASVPDDVRKTAQITKNYLLAATKDFMGRGTVKADGKGGWLVNGMESSLKHYQLLGASFMRRRELIGAEPQGGLCADQMGLGKTVMMIANIVNGRPPLNSRKPKTTLIVAPSGLMGQWFQEIQKHCKKDRNGRPILNVVKHFGSKKVDSTNTAEDLQQYDVILTTYTEVLRSYPKCEMPLECQTKEEKAAYWMAFYEKNRGVLHRIKFLRVVLDEAQAIKNYKSRTSIACRGLMAEKRWAMSGTPIQNSISELYPYFKFLRVPHTGTYRIFQQNFAALESNDQDKVDRLIVALSKFMIRRTHMDTLFNAPLVKLPAAAQNVQWVQFNDLERGVYEIVHKRIVERINGFSRDDTLQKHYSHMFVLLLRLRQVCCSILLAEHVMRDLLTFEDHEKLRTLAESEAEEKHSADREAQIVTFRKLLAEHGPQRAEAQTPSAETPQGAAPTPTAEPSDTTGSSTVAGLSTEGASPPSPAAEIGRGRAFGLTYDFRKYLRQLRSGKQWDELQDRTLCYKCRQNPTLPWITSCYHVYCKECLEQMQWEAVEKDEDRAKCMECAGVYTDCKPCGEIDFEELPENEDSPSETDHSQQSAKPSGKRGKNKKAPEVQPRDWIALAGDMLPSVKTIAIKAQLLNWLEGDPKVKVIVYSQFLDMIRIMSRICDTERWGYERYHGNMTFDAREKALQEFADNPDTRILLASLKCGGTGLNLTMASRVIVVDPWWNSSVEQQAFCRVFRIGQERETSLTRLVVENTVEENMHNMQKRKDLEINRVMEDGGGTRRKLSIKELMRLFGPVREDEEGKPFILVDDKETFPMVGADSEDEDMADSP</sequence>
<evidence type="ECO:0000256" key="5">
    <source>
        <dbReference type="ARBA" id="ARBA00022801"/>
    </source>
</evidence>
<evidence type="ECO:0000256" key="4">
    <source>
        <dbReference type="ARBA" id="ARBA00022771"/>
    </source>
</evidence>
<protein>
    <submittedName>
        <fullName evidence="14">Uncharacterized protein</fullName>
    </submittedName>
</protein>
<keyword evidence="15" id="KW-1185">Reference proteome</keyword>
<evidence type="ECO:0000256" key="8">
    <source>
        <dbReference type="ARBA" id="ARBA00022840"/>
    </source>
</evidence>
<evidence type="ECO:0000313" key="15">
    <source>
        <dbReference type="Proteomes" id="UP001172684"/>
    </source>
</evidence>
<feature type="compositionally biased region" description="Basic and acidic residues" evidence="10">
    <location>
        <begin position="316"/>
        <end position="328"/>
    </location>
</feature>
<comment type="caution">
    <text evidence="14">The sequence shown here is derived from an EMBL/GenBank/DDBJ whole genome shotgun (WGS) entry which is preliminary data.</text>
</comment>
<dbReference type="InterPro" id="IPR001650">
    <property type="entry name" value="Helicase_C-like"/>
</dbReference>
<keyword evidence="6" id="KW-0347">Helicase</keyword>
<dbReference type="InterPro" id="IPR027417">
    <property type="entry name" value="P-loop_NTPase"/>
</dbReference>
<evidence type="ECO:0000259" key="11">
    <source>
        <dbReference type="PROSITE" id="PS50089"/>
    </source>
</evidence>
<dbReference type="PANTHER" id="PTHR45626">
    <property type="entry name" value="TRANSCRIPTION TERMINATION FACTOR 2-RELATED"/>
    <property type="match status" value="1"/>
</dbReference>
<feature type="region of interest" description="Disordered" evidence="10">
    <location>
        <begin position="1132"/>
        <end position="1163"/>
    </location>
</feature>
<feature type="domain" description="RING-type" evidence="11">
    <location>
        <begin position="1070"/>
        <end position="1114"/>
    </location>
</feature>
<evidence type="ECO:0000313" key="14">
    <source>
        <dbReference type="EMBL" id="KAJ9669544.1"/>
    </source>
</evidence>
<feature type="region of interest" description="Disordered" evidence="10">
    <location>
        <begin position="349"/>
        <end position="526"/>
    </location>
</feature>
<comment type="similarity">
    <text evidence="1">Belongs to the SNF2/RAD54 helicase family.</text>
</comment>
<feature type="compositionally biased region" description="Basic residues" evidence="10">
    <location>
        <begin position="415"/>
        <end position="432"/>
    </location>
</feature>
<feature type="compositionally biased region" description="Acidic residues" evidence="10">
    <location>
        <begin position="392"/>
        <end position="407"/>
    </location>
</feature>
<dbReference type="PROSITE" id="PS50089">
    <property type="entry name" value="ZF_RING_2"/>
    <property type="match status" value="1"/>
</dbReference>
<evidence type="ECO:0000256" key="3">
    <source>
        <dbReference type="ARBA" id="ARBA00022741"/>
    </source>
</evidence>
<dbReference type="InterPro" id="IPR049730">
    <property type="entry name" value="SNF2/RAD54-like_C"/>
</dbReference>
<keyword evidence="8" id="KW-0067">ATP-binding</keyword>
<evidence type="ECO:0000259" key="12">
    <source>
        <dbReference type="PROSITE" id="PS51192"/>
    </source>
</evidence>